<dbReference type="PANTHER" id="PTHR22648:SF0">
    <property type="entry name" value="TRANSCRIPTION TERMINATION_ANTITERMINATION PROTEIN NUSA"/>
    <property type="match status" value="1"/>
</dbReference>
<dbReference type="GO" id="GO:0006353">
    <property type="term" value="P:DNA-templated transcription termination"/>
    <property type="evidence" value="ECO:0007669"/>
    <property type="project" value="UniProtKB-UniRule"/>
</dbReference>
<keyword evidence="2 7" id="KW-0963">Cytoplasm</keyword>
<name>A0A8J3DJ61_9BACT</name>
<comment type="function">
    <text evidence="7">Participates in both transcription termination and antitermination.</text>
</comment>
<dbReference type="PANTHER" id="PTHR22648">
    <property type="entry name" value="TRANSCRIPTION TERMINATION FACTOR NUSA"/>
    <property type="match status" value="1"/>
</dbReference>
<dbReference type="HAMAP" id="MF_00945_B">
    <property type="entry name" value="NusA_B"/>
    <property type="match status" value="1"/>
</dbReference>
<dbReference type="InterPro" id="IPR058582">
    <property type="entry name" value="KH_NusA_2nd"/>
</dbReference>
<dbReference type="InterPro" id="IPR013735">
    <property type="entry name" value="TF_NusA_N"/>
</dbReference>
<keyword evidence="1 7" id="KW-0806">Transcription termination</keyword>
<comment type="subunit">
    <text evidence="7">Monomer. Binds directly to the core enzyme of the DNA-dependent RNA polymerase and to nascent RNA.</text>
</comment>
<dbReference type="FunFam" id="3.30.300.20:FF:000002">
    <property type="entry name" value="Transcription termination/antitermination protein NusA"/>
    <property type="match status" value="1"/>
</dbReference>
<dbReference type="InterPro" id="IPR025249">
    <property type="entry name" value="TF_NusA_KH_1st"/>
</dbReference>
<dbReference type="SMART" id="SM00316">
    <property type="entry name" value="S1"/>
    <property type="match status" value="1"/>
</dbReference>
<dbReference type="SUPFAM" id="SSF69705">
    <property type="entry name" value="Transcription factor NusA, N-terminal domain"/>
    <property type="match status" value="1"/>
</dbReference>
<evidence type="ECO:0000259" key="8">
    <source>
        <dbReference type="PROSITE" id="PS50126"/>
    </source>
</evidence>
<keyword evidence="3 7" id="KW-0889">Transcription antitermination</keyword>
<dbReference type="Pfam" id="PF13184">
    <property type="entry name" value="KH_NusA_1st"/>
    <property type="match status" value="1"/>
</dbReference>
<evidence type="ECO:0000256" key="3">
    <source>
        <dbReference type="ARBA" id="ARBA00022814"/>
    </source>
</evidence>
<dbReference type="CDD" id="cd04455">
    <property type="entry name" value="S1_NusA"/>
    <property type="match status" value="1"/>
</dbReference>
<dbReference type="SUPFAM" id="SSF50249">
    <property type="entry name" value="Nucleic acid-binding proteins"/>
    <property type="match status" value="1"/>
</dbReference>
<evidence type="ECO:0000256" key="4">
    <source>
        <dbReference type="ARBA" id="ARBA00022884"/>
    </source>
</evidence>
<evidence type="ECO:0000256" key="6">
    <source>
        <dbReference type="ARBA" id="ARBA00023163"/>
    </source>
</evidence>
<comment type="subcellular location">
    <subcellularLocation>
        <location evidence="7">Cytoplasm</location>
    </subcellularLocation>
</comment>
<gene>
    <name evidence="7 9" type="primary">nusA</name>
    <name evidence="9" type="ORF">GCM10007047_27960</name>
</gene>
<dbReference type="RefSeq" id="WP_189516309.1">
    <property type="nucleotide sequence ID" value="NZ_BMXG01000020.1"/>
</dbReference>
<dbReference type="InterPro" id="IPR030842">
    <property type="entry name" value="TF_NusA_bacterial"/>
</dbReference>
<dbReference type="NCBIfam" id="TIGR01953">
    <property type="entry name" value="NusA"/>
    <property type="match status" value="1"/>
</dbReference>
<dbReference type="Gene3D" id="2.40.50.140">
    <property type="entry name" value="Nucleic acid-binding proteins"/>
    <property type="match status" value="1"/>
</dbReference>
<keyword evidence="6 7" id="KW-0804">Transcription</keyword>
<sequence length="414" mass="45811">MSNEILSVLEYMEKEKGISREDMIQTISSAIRNAAQKGVNAGQELKVEINPKNGALKAWAELAVVDSVSDPACEIHIEKATLYKEDAVIGDIVFREVDPAFLGRIAAQTARQAIMQRIRQFEKERIFDDYKDQVGDIVSGIVRRRERGDLIVDLGKAEAILPPRERVPGEDYAPGERIRCLLLKIDTTPRGPELVLSRASLNFVRRLFELEVTEIADGTVSLEGMAREPGYRSKIAVQSKDPKVDPVGACVGARGARVKSIVRELGGEKIDIIKYDANPIALLEEAIKPAIPRNIRMDEEHRRIYFEVDEEDLSIAIGRRGQNAKLTSKLLGWRLDIGKLKVQEQGFDEKRQEAILTLAERTGLAVPRAAVLVDHGLNNIEAFVGVDAEDLVDMGLNEEEAGKVIAKVAESMAG</sequence>
<dbReference type="GO" id="GO:0003700">
    <property type="term" value="F:DNA-binding transcription factor activity"/>
    <property type="evidence" value="ECO:0007669"/>
    <property type="project" value="InterPro"/>
</dbReference>
<dbReference type="Proteomes" id="UP000642829">
    <property type="component" value="Unassembled WGS sequence"/>
</dbReference>
<organism evidence="9 10">
    <name type="scientific">Cerasicoccus arenae</name>
    <dbReference type="NCBI Taxonomy" id="424488"/>
    <lineage>
        <taxon>Bacteria</taxon>
        <taxon>Pseudomonadati</taxon>
        <taxon>Verrucomicrobiota</taxon>
        <taxon>Opitutia</taxon>
        <taxon>Puniceicoccales</taxon>
        <taxon>Cerasicoccaceae</taxon>
        <taxon>Cerasicoccus</taxon>
    </lineage>
</organism>
<evidence type="ECO:0000256" key="7">
    <source>
        <dbReference type="HAMAP-Rule" id="MF_00945"/>
    </source>
</evidence>
<dbReference type="SUPFAM" id="SSF54814">
    <property type="entry name" value="Prokaryotic type KH domain (KH-domain type II)"/>
    <property type="match status" value="2"/>
</dbReference>
<evidence type="ECO:0000256" key="2">
    <source>
        <dbReference type="ARBA" id="ARBA00022490"/>
    </source>
</evidence>
<dbReference type="PROSITE" id="PS50126">
    <property type="entry name" value="S1"/>
    <property type="match status" value="1"/>
</dbReference>
<proteinExistence type="inferred from homology"/>
<keyword evidence="5 7" id="KW-0805">Transcription regulation</keyword>
<keyword evidence="10" id="KW-1185">Reference proteome</keyword>
<comment type="caution">
    <text evidence="9">The sequence shown here is derived from an EMBL/GenBank/DDBJ whole genome shotgun (WGS) entry which is preliminary data.</text>
</comment>
<dbReference type="FunFam" id="2.40.50.140:FF:000058">
    <property type="entry name" value="Transcription termination/antitermination protein NusA"/>
    <property type="match status" value="1"/>
</dbReference>
<dbReference type="InterPro" id="IPR012340">
    <property type="entry name" value="NA-bd_OB-fold"/>
</dbReference>
<dbReference type="Gene3D" id="3.30.300.20">
    <property type="match status" value="2"/>
</dbReference>
<dbReference type="AlphaFoldDB" id="A0A8J3DJ61"/>
<feature type="domain" description="S1 motif" evidence="8">
    <location>
        <begin position="135"/>
        <end position="199"/>
    </location>
</feature>
<evidence type="ECO:0000313" key="10">
    <source>
        <dbReference type="Proteomes" id="UP000642829"/>
    </source>
</evidence>
<dbReference type="CDD" id="cd02134">
    <property type="entry name" value="KH-II_NusA_rpt1"/>
    <property type="match status" value="1"/>
</dbReference>
<dbReference type="InterPro" id="IPR036555">
    <property type="entry name" value="NusA_N_sf"/>
</dbReference>
<dbReference type="Pfam" id="PF08529">
    <property type="entry name" value="NusA_N"/>
    <property type="match status" value="1"/>
</dbReference>
<protein>
    <recommendedName>
        <fullName evidence="7">Transcription termination/antitermination protein NusA</fullName>
    </recommendedName>
</protein>
<dbReference type="GO" id="GO:0005829">
    <property type="term" value="C:cytosol"/>
    <property type="evidence" value="ECO:0007669"/>
    <property type="project" value="TreeGrafter"/>
</dbReference>
<reference evidence="9" key="1">
    <citation type="journal article" date="2014" name="Int. J. Syst. Evol. Microbiol.">
        <title>Complete genome sequence of Corynebacterium casei LMG S-19264T (=DSM 44701T), isolated from a smear-ripened cheese.</title>
        <authorList>
            <consortium name="US DOE Joint Genome Institute (JGI-PGF)"/>
            <person name="Walter F."/>
            <person name="Albersmeier A."/>
            <person name="Kalinowski J."/>
            <person name="Ruckert C."/>
        </authorList>
    </citation>
    <scope>NUCLEOTIDE SEQUENCE</scope>
    <source>
        <strain evidence="9">KCTC 12870</strain>
    </source>
</reference>
<evidence type="ECO:0000313" key="9">
    <source>
        <dbReference type="EMBL" id="GHC09097.1"/>
    </source>
</evidence>
<dbReference type="SMART" id="SM00322">
    <property type="entry name" value="KH"/>
    <property type="match status" value="2"/>
</dbReference>
<dbReference type="InterPro" id="IPR003029">
    <property type="entry name" value="S1_domain"/>
</dbReference>
<dbReference type="InterPro" id="IPR004087">
    <property type="entry name" value="KH_dom"/>
</dbReference>
<evidence type="ECO:0000256" key="1">
    <source>
        <dbReference type="ARBA" id="ARBA00022472"/>
    </source>
</evidence>
<dbReference type="InterPro" id="IPR015946">
    <property type="entry name" value="KH_dom-like_a/b"/>
</dbReference>
<dbReference type="InterPro" id="IPR010213">
    <property type="entry name" value="TF_NusA"/>
</dbReference>
<dbReference type="EMBL" id="BMXG01000020">
    <property type="protein sequence ID" value="GHC09097.1"/>
    <property type="molecule type" value="Genomic_DNA"/>
</dbReference>
<comment type="similarity">
    <text evidence="7">Belongs to the NusA family.</text>
</comment>
<evidence type="ECO:0000256" key="5">
    <source>
        <dbReference type="ARBA" id="ARBA00023015"/>
    </source>
</evidence>
<dbReference type="InterPro" id="IPR009019">
    <property type="entry name" value="KH_sf_prok-type"/>
</dbReference>
<dbReference type="GO" id="GO:0031564">
    <property type="term" value="P:transcription antitermination"/>
    <property type="evidence" value="ECO:0007669"/>
    <property type="project" value="UniProtKB-UniRule"/>
</dbReference>
<dbReference type="Pfam" id="PF26594">
    <property type="entry name" value="KH_NusA_2nd"/>
    <property type="match status" value="1"/>
</dbReference>
<dbReference type="CDD" id="cd22529">
    <property type="entry name" value="KH-II_NusA_rpt2"/>
    <property type="match status" value="1"/>
</dbReference>
<accession>A0A8J3DJ61</accession>
<keyword evidence="4 7" id="KW-0694">RNA-binding</keyword>
<reference evidence="9" key="2">
    <citation type="submission" date="2020-09" db="EMBL/GenBank/DDBJ databases">
        <authorList>
            <person name="Sun Q."/>
            <person name="Kim S."/>
        </authorList>
    </citation>
    <scope>NUCLEOTIDE SEQUENCE</scope>
    <source>
        <strain evidence="9">KCTC 12870</strain>
    </source>
</reference>
<dbReference type="Gene3D" id="3.30.1480.10">
    <property type="entry name" value="NusA, N-terminal domain"/>
    <property type="match status" value="1"/>
</dbReference>
<dbReference type="GO" id="GO:0003723">
    <property type="term" value="F:RNA binding"/>
    <property type="evidence" value="ECO:0007669"/>
    <property type="project" value="UniProtKB-UniRule"/>
</dbReference>